<evidence type="ECO:0000313" key="2">
    <source>
        <dbReference type="Proteomes" id="UP000316095"/>
    </source>
</evidence>
<evidence type="ECO:0000313" key="1">
    <source>
        <dbReference type="EMBL" id="TWT64259.1"/>
    </source>
</evidence>
<gene>
    <name evidence="1" type="ORF">Pan54_50200</name>
</gene>
<protein>
    <submittedName>
        <fullName evidence="1">Uncharacterized protein</fullName>
    </submittedName>
</protein>
<dbReference type="RefSeq" id="WP_146505985.1">
    <property type="nucleotide sequence ID" value="NZ_SJPG01000001.1"/>
</dbReference>
<keyword evidence="2" id="KW-1185">Reference proteome</keyword>
<dbReference type="Proteomes" id="UP000316095">
    <property type="component" value="Unassembled WGS sequence"/>
</dbReference>
<name>A0A5C5XNX8_9PLAN</name>
<accession>A0A5C5XNX8</accession>
<reference evidence="1 2" key="1">
    <citation type="submission" date="2019-02" db="EMBL/GenBank/DDBJ databases">
        <title>Deep-cultivation of Planctomycetes and their phenomic and genomic characterization uncovers novel biology.</title>
        <authorList>
            <person name="Wiegand S."/>
            <person name="Jogler M."/>
            <person name="Boedeker C."/>
            <person name="Pinto D."/>
            <person name="Vollmers J."/>
            <person name="Rivas-Marin E."/>
            <person name="Kohn T."/>
            <person name="Peeters S.H."/>
            <person name="Heuer A."/>
            <person name="Rast P."/>
            <person name="Oberbeckmann S."/>
            <person name="Bunk B."/>
            <person name="Jeske O."/>
            <person name="Meyerdierks A."/>
            <person name="Storesund J.E."/>
            <person name="Kallscheuer N."/>
            <person name="Luecker S."/>
            <person name="Lage O.M."/>
            <person name="Pohl T."/>
            <person name="Merkel B.J."/>
            <person name="Hornburger P."/>
            <person name="Mueller R.-W."/>
            <person name="Bruemmer F."/>
            <person name="Labrenz M."/>
            <person name="Spormann A.M."/>
            <person name="Op Den Camp H."/>
            <person name="Overmann J."/>
            <person name="Amann R."/>
            <person name="Jetten M.S.M."/>
            <person name="Mascher T."/>
            <person name="Medema M.H."/>
            <person name="Devos D.P."/>
            <person name="Kaster A.-K."/>
            <person name="Ovreas L."/>
            <person name="Rohde M."/>
            <person name="Galperin M.Y."/>
            <person name="Jogler C."/>
        </authorList>
    </citation>
    <scope>NUCLEOTIDE SEQUENCE [LARGE SCALE GENOMIC DNA]</scope>
    <source>
        <strain evidence="1 2">Pan54</strain>
    </source>
</reference>
<dbReference type="EMBL" id="SJPG01000001">
    <property type="protein sequence ID" value="TWT64259.1"/>
    <property type="molecule type" value="Genomic_DNA"/>
</dbReference>
<dbReference type="AlphaFoldDB" id="A0A5C5XNX8"/>
<sequence>MDNKKAQLLRGRLQAIISTIENENERNRSGKISWSLACDYNKIISQVSAEFPDYKDNFPAMISGTHGQKLGQGDASFLDLKIKAEQVVKVVEVLIEGN</sequence>
<proteinExistence type="predicted"/>
<organism evidence="1 2">
    <name type="scientific">Rubinisphaera italica</name>
    <dbReference type="NCBI Taxonomy" id="2527969"/>
    <lineage>
        <taxon>Bacteria</taxon>
        <taxon>Pseudomonadati</taxon>
        <taxon>Planctomycetota</taxon>
        <taxon>Planctomycetia</taxon>
        <taxon>Planctomycetales</taxon>
        <taxon>Planctomycetaceae</taxon>
        <taxon>Rubinisphaera</taxon>
    </lineage>
</organism>
<comment type="caution">
    <text evidence="1">The sequence shown here is derived from an EMBL/GenBank/DDBJ whole genome shotgun (WGS) entry which is preliminary data.</text>
</comment>